<dbReference type="PANTHER" id="PTHR31714:SF10">
    <property type="entry name" value="F-BOX ASSOCIATED UBIQUITINATION EFFECTOR FAMILY PROTEIN-RELATED"/>
    <property type="match status" value="1"/>
</dbReference>
<feature type="region of interest" description="Disordered" evidence="5">
    <location>
        <begin position="154"/>
        <end position="182"/>
    </location>
</feature>
<dbReference type="InterPro" id="IPR003441">
    <property type="entry name" value="NAC-dom"/>
</dbReference>
<dbReference type="PROSITE" id="PS51005">
    <property type="entry name" value="NAC"/>
    <property type="match status" value="1"/>
</dbReference>
<keyword evidence="3" id="KW-0804">Transcription</keyword>
<evidence type="ECO:0000313" key="7">
    <source>
        <dbReference type="EMBL" id="EOA34858.1"/>
    </source>
</evidence>
<organism evidence="7 8">
    <name type="scientific">Capsella rubella</name>
    <dbReference type="NCBI Taxonomy" id="81985"/>
    <lineage>
        <taxon>Eukaryota</taxon>
        <taxon>Viridiplantae</taxon>
        <taxon>Streptophyta</taxon>
        <taxon>Embryophyta</taxon>
        <taxon>Tracheophyta</taxon>
        <taxon>Spermatophyta</taxon>
        <taxon>Magnoliopsida</taxon>
        <taxon>eudicotyledons</taxon>
        <taxon>Gunneridae</taxon>
        <taxon>Pentapetalae</taxon>
        <taxon>rosids</taxon>
        <taxon>malvids</taxon>
        <taxon>Brassicales</taxon>
        <taxon>Brassicaceae</taxon>
        <taxon>Camelineae</taxon>
        <taxon>Capsella</taxon>
    </lineage>
</organism>
<dbReference type="Gene3D" id="2.170.150.80">
    <property type="entry name" value="NAC domain"/>
    <property type="match status" value="1"/>
</dbReference>
<protein>
    <recommendedName>
        <fullName evidence="6">NAC domain-containing protein</fullName>
    </recommendedName>
</protein>
<dbReference type="SUPFAM" id="SSF101941">
    <property type="entry name" value="NAC domain"/>
    <property type="match status" value="1"/>
</dbReference>
<evidence type="ECO:0000259" key="6">
    <source>
        <dbReference type="PROSITE" id="PS51005"/>
    </source>
</evidence>
<feature type="non-terminal residue" evidence="7">
    <location>
        <position position="1"/>
    </location>
</feature>
<name>R0IDU4_9BRAS</name>
<dbReference type="GO" id="GO:0006355">
    <property type="term" value="P:regulation of DNA-templated transcription"/>
    <property type="evidence" value="ECO:0007669"/>
    <property type="project" value="InterPro"/>
</dbReference>
<dbReference type="PANTHER" id="PTHR31714">
    <property type="entry name" value="F-BOX ASSOCIATED UBIQUITINATION EFFECTOR FAMILY PROTEIN-RELATED"/>
    <property type="match status" value="1"/>
</dbReference>
<dbReference type="STRING" id="81985.R0IDU4"/>
<evidence type="ECO:0000256" key="5">
    <source>
        <dbReference type="SAM" id="MobiDB-lite"/>
    </source>
</evidence>
<evidence type="ECO:0000256" key="3">
    <source>
        <dbReference type="ARBA" id="ARBA00023163"/>
    </source>
</evidence>
<keyword evidence="1" id="KW-0805">Transcription regulation</keyword>
<feature type="region of interest" description="Disordered" evidence="5">
    <location>
        <begin position="345"/>
        <end position="371"/>
    </location>
</feature>
<evidence type="ECO:0000256" key="4">
    <source>
        <dbReference type="ARBA" id="ARBA00023242"/>
    </source>
</evidence>
<dbReference type="AlphaFoldDB" id="R0IDU4"/>
<accession>R0IDU4</accession>
<feature type="region of interest" description="Disordered" evidence="5">
    <location>
        <begin position="262"/>
        <end position="309"/>
    </location>
</feature>
<dbReference type="InterPro" id="IPR036093">
    <property type="entry name" value="NAC_dom_sf"/>
</dbReference>
<sequence length="414" mass="48211">YKYAPNDKNLIETLLGREHYFGENNNSLLKFFIHQANIYESNPEQLSVEYEKGNDTEWFFISERNKKKKGKGGINQKRGDNGGYWHATVATKDVLDGQGNIIGHDTALSYYVGKQPKGVKTDWLMHEYWVDRDESDDAKDYALCKIYKSTFATKKKKTEEEENEKKKKVPKKKKVEQQFPQAPLGSYQPQARYWAYQQPHQWQGPVDSSQPQSHDLAYQHQQFWQVPVDSSQPQYQQPHQRQPYEFTYEQYLMMTTPEKENGIATQQQQLSLPPPPHTQENGVATQHQQQQQLSVPPPRPTHGQDSRSHMVMTSRSNGYNIQEDLFDMSKDDRFFNIDELFNNEEEHSVATQQQQQQQITPSLTHDQGQDSRSDILMTDQDWSDIFNGEFFDIDGLWNDVKKGHDVCGPPNGRK</sequence>
<dbReference type="EMBL" id="KB870806">
    <property type="protein sequence ID" value="EOA34858.1"/>
    <property type="molecule type" value="Genomic_DNA"/>
</dbReference>
<feature type="domain" description="NAC" evidence="6">
    <location>
        <begin position="1"/>
        <end position="149"/>
    </location>
</feature>
<keyword evidence="4" id="KW-0539">Nucleus</keyword>
<evidence type="ECO:0000256" key="1">
    <source>
        <dbReference type="ARBA" id="ARBA00023015"/>
    </source>
</evidence>
<keyword evidence="2" id="KW-0238">DNA-binding</keyword>
<dbReference type="Pfam" id="PF02365">
    <property type="entry name" value="NAM"/>
    <property type="match status" value="1"/>
</dbReference>
<gene>
    <name evidence="7" type="ORF">CARUB_v10022440mg</name>
</gene>
<evidence type="ECO:0000256" key="2">
    <source>
        <dbReference type="ARBA" id="ARBA00023125"/>
    </source>
</evidence>
<proteinExistence type="predicted"/>
<keyword evidence="8" id="KW-1185">Reference proteome</keyword>
<reference evidence="8" key="1">
    <citation type="journal article" date="2013" name="Nat. Genet.">
        <title>The Capsella rubella genome and the genomic consequences of rapid mating system evolution.</title>
        <authorList>
            <person name="Slotte T."/>
            <person name="Hazzouri K.M."/>
            <person name="Agren J.A."/>
            <person name="Koenig D."/>
            <person name="Maumus F."/>
            <person name="Guo Y.L."/>
            <person name="Steige K."/>
            <person name="Platts A.E."/>
            <person name="Escobar J.S."/>
            <person name="Newman L.K."/>
            <person name="Wang W."/>
            <person name="Mandakova T."/>
            <person name="Vello E."/>
            <person name="Smith L.M."/>
            <person name="Henz S.R."/>
            <person name="Steffen J."/>
            <person name="Takuno S."/>
            <person name="Brandvain Y."/>
            <person name="Coop G."/>
            <person name="Andolfatto P."/>
            <person name="Hu T.T."/>
            <person name="Blanchette M."/>
            <person name="Clark R.M."/>
            <person name="Quesneville H."/>
            <person name="Nordborg M."/>
            <person name="Gaut B.S."/>
            <person name="Lysak M.A."/>
            <person name="Jenkins J."/>
            <person name="Grimwood J."/>
            <person name="Chapman J."/>
            <person name="Prochnik S."/>
            <person name="Shu S."/>
            <person name="Rokhsar D."/>
            <person name="Schmutz J."/>
            <person name="Weigel D."/>
            <person name="Wright S.I."/>
        </authorList>
    </citation>
    <scope>NUCLEOTIDE SEQUENCE [LARGE SCALE GENOMIC DNA]</scope>
    <source>
        <strain evidence="8">cv. Monte Gargano</strain>
    </source>
</reference>
<evidence type="ECO:0000313" key="8">
    <source>
        <dbReference type="Proteomes" id="UP000029121"/>
    </source>
</evidence>
<dbReference type="GO" id="GO:0003677">
    <property type="term" value="F:DNA binding"/>
    <property type="evidence" value="ECO:0007669"/>
    <property type="project" value="UniProtKB-KW"/>
</dbReference>
<dbReference type="Proteomes" id="UP000029121">
    <property type="component" value="Unassembled WGS sequence"/>
</dbReference>